<comment type="caution">
    <text evidence="1">The sequence shown here is derived from an EMBL/GenBank/DDBJ whole genome shotgun (WGS) entry which is preliminary data.</text>
</comment>
<dbReference type="AlphaFoldDB" id="A0A9P4PBH7"/>
<reference evidence="1" key="1">
    <citation type="journal article" date="2020" name="Stud. Mycol.">
        <title>101 Dothideomycetes genomes: a test case for predicting lifestyles and emergence of pathogens.</title>
        <authorList>
            <person name="Haridas S."/>
            <person name="Albert R."/>
            <person name="Binder M."/>
            <person name="Bloem J."/>
            <person name="Labutti K."/>
            <person name="Salamov A."/>
            <person name="Andreopoulos B."/>
            <person name="Baker S."/>
            <person name="Barry K."/>
            <person name="Bills G."/>
            <person name="Bluhm B."/>
            <person name="Cannon C."/>
            <person name="Castanera R."/>
            <person name="Culley D."/>
            <person name="Daum C."/>
            <person name="Ezra D."/>
            <person name="Gonzalez J."/>
            <person name="Henrissat B."/>
            <person name="Kuo A."/>
            <person name="Liang C."/>
            <person name="Lipzen A."/>
            <person name="Lutzoni F."/>
            <person name="Magnuson J."/>
            <person name="Mondo S."/>
            <person name="Nolan M."/>
            <person name="Ohm R."/>
            <person name="Pangilinan J."/>
            <person name="Park H.-J."/>
            <person name="Ramirez L."/>
            <person name="Alfaro M."/>
            <person name="Sun H."/>
            <person name="Tritt A."/>
            <person name="Yoshinaga Y."/>
            <person name="Zwiers L.-H."/>
            <person name="Turgeon B."/>
            <person name="Goodwin S."/>
            <person name="Spatafora J."/>
            <person name="Crous P."/>
            <person name="Grigoriev I."/>
        </authorList>
    </citation>
    <scope>NUCLEOTIDE SEQUENCE</scope>
    <source>
        <strain evidence="1">CBS 690.94</strain>
    </source>
</reference>
<organism evidence="1 2">
    <name type="scientific">Karstenula rhodostoma CBS 690.94</name>
    <dbReference type="NCBI Taxonomy" id="1392251"/>
    <lineage>
        <taxon>Eukaryota</taxon>
        <taxon>Fungi</taxon>
        <taxon>Dikarya</taxon>
        <taxon>Ascomycota</taxon>
        <taxon>Pezizomycotina</taxon>
        <taxon>Dothideomycetes</taxon>
        <taxon>Pleosporomycetidae</taxon>
        <taxon>Pleosporales</taxon>
        <taxon>Massarineae</taxon>
        <taxon>Didymosphaeriaceae</taxon>
        <taxon>Karstenula</taxon>
    </lineage>
</organism>
<name>A0A9P4PBH7_9PLEO</name>
<protein>
    <submittedName>
        <fullName evidence="1">Uncharacterized protein</fullName>
    </submittedName>
</protein>
<keyword evidence="2" id="KW-1185">Reference proteome</keyword>
<sequence>MRCWMKWDGRFLDVQLGAPLRWGSTQWLERSLARYHARSFEKLAMPKHVRISLGQCSHSAISRPCTCGLHHEWRHIGQDVELAHIFGLPQR</sequence>
<gene>
    <name evidence="1" type="ORF">P171DRAFT_85646</name>
</gene>
<evidence type="ECO:0000313" key="1">
    <source>
        <dbReference type="EMBL" id="KAF2440925.1"/>
    </source>
</evidence>
<proteinExistence type="predicted"/>
<evidence type="ECO:0000313" key="2">
    <source>
        <dbReference type="Proteomes" id="UP000799764"/>
    </source>
</evidence>
<dbReference type="Proteomes" id="UP000799764">
    <property type="component" value="Unassembled WGS sequence"/>
</dbReference>
<dbReference type="EMBL" id="MU001506">
    <property type="protein sequence ID" value="KAF2440925.1"/>
    <property type="molecule type" value="Genomic_DNA"/>
</dbReference>
<accession>A0A9P4PBH7</accession>